<sequence length="202" mass="22336">MKLQRTLILLVTTVSVASLSVSGCINARDFEADAQTPAINATAQQDQYNLLYVPTPQSVVDAMLKIAQVNSNDLVYDLGSGDGRIPITAAQRYGARGVGIDLNPERIQEANANLQRSGVGNNVEFRQQDLFETDLSKASVVTLYLLPEVMTKLRPKLLQELRPGTRIVSHAFDMADWKPQQVQEVDGRTIYLWVVVLAYLTC</sequence>
<keyword evidence="3" id="KW-0949">S-adenosyl-L-methionine</keyword>
<dbReference type="EMBL" id="RSCL01000058">
    <property type="protein sequence ID" value="RUS93453.1"/>
    <property type="molecule type" value="Genomic_DNA"/>
</dbReference>
<protein>
    <submittedName>
        <fullName evidence="6">RNA methyltransferase</fullName>
    </submittedName>
</protein>
<dbReference type="PANTHER" id="PTHR13610">
    <property type="entry name" value="METHYLTRANSFERASE DOMAIN-CONTAINING PROTEIN"/>
    <property type="match status" value="1"/>
</dbReference>
<dbReference type="GO" id="GO:0016279">
    <property type="term" value="F:protein-lysine N-methyltransferase activity"/>
    <property type="evidence" value="ECO:0007669"/>
    <property type="project" value="InterPro"/>
</dbReference>
<dbReference type="PROSITE" id="PS51257">
    <property type="entry name" value="PROKAR_LIPOPROTEIN"/>
    <property type="match status" value="1"/>
</dbReference>
<organism evidence="6 7">
    <name type="scientific">Dulcicalothrix desertica PCC 7102</name>
    <dbReference type="NCBI Taxonomy" id="232991"/>
    <lineage>
        <taxon>Bacteria</taxon>
        <taxon>Bacillati</taxon>
        <taxon>Cyanobacteriota</taxon>
        <taxon>Cyanophyceae</taxon>
        <taxon>Nostocales</taxon>
        <taxon>Calotrichaceae</taxon>
        <taxon>Dulcicalothrix</taxon>
    </lineage>
</organism>
<dbReference type="InterPro" id="IPR026170">
    <property type="entry name" value="FAM173A/B"/>
</dbReference>
<evidence type="ECO:0000256" key="4">
    <source>
        <dbReference type="SAM" id="SignalP"/>
    </source>
</evidence>
<evidence type="ECO:0000256" key="1">
    <source>
        <dbReference type="ARBA" id="ARBA00022603"/>
    </source>
</evidence>
<dbReference type="Proteomes" id="UP000271624">
    <property type="component" value="Unassembled WGS sequence"/>
</dbReference>
<keyword evidence="7" id="KW-1185">Reference proteome</keyword>
<comment type="caution">
    <text evidence="6">The sequence shown here is derived from an EMBL/GenBank/DDBJ whole genome shotgun (WGS) entry which is preliminary data.</text>
</comment>
<reference evidence="6" key="2">
    <citation type="journal article" date="2019" name="Genome Biol. Evol.">
        <title>Day and night: Metabolic profiles and evolutionary relationships of six axenic non-marine cyanobacteria.</title>
        <authorList>
            <person name="Will S.E."/>
            <person name="Henke P."/>
            <person name="Boedeker C."/>
            <person name="Huang S."/>
            <person name="Brinkmann H."/>
            <person name="Rohde M."/>
            <person name="Jarek M."/>
            <person name="Friedl T."/>
            <person name="Seufert S."/>
            <person name="Schumacher M."/>
            <person name="Overmann J."/>
            <person name="Neumann-Schaal M."/>
            <person name="Petersen J."/>
        </authorList>
    </citation>
    <scope>NUCLEOTIDE SEQUENCE [LARGE SCALE GENOMIC DNA]</scope>
    <source>
        <strain evidence="6">PCC 7102</strain>
    </source>
</reference>
<keyword evidence="4" id="KW-0732">Signal</keyword>
<feature type="chain" id="PRO_5030082878" evidence="4">
    <location>
        <begin position="28"/>
        <end position="202"/>
    </location>
</feature>
<dbReference type="GO" id="GO:0032259">
    <property type="term" value="P:methylation"/>
    <property type="evidence" value="ECO:0007669"/>
    <property type="project" value="UniProtKB-KW"/>
</dbReference>
<dbReference type="Gene3D" id="3.40.50.150">
    <property type="entry name" value="Vaccinia Virus protein VP39"/>
    <property type="match status" value="1"/>
</dbReference>
<gene>
    <name evidence="6" type="ORF">DSM106972_096020</name>
</gene>
<dbReference type="SUPFAM" id="SSF53335">
    <property type="entry name" value="S-adenosyl-L-methionine-dependent methyltransferases"/>
    <property type="match status" value="1"/>
</dbReference>
<reference evidence="6" key="1">
    <citation type="submission" date="2018-12" db="EMBL/GenBank/DDBJ databases">
        <authorList>
            <person name="Will S."/>
            <person name="Neumann-Schaal M."/>
            <person name="Henke P."/>
        </authorList>
    </citation>
    <scope>NUCLEOTIDE SEQUENCE</scope>
    <source>
        <strain evidence="6">PCC 7102</strain>
    </source>
</reference>
<dbReference type="Pfam" id="PF13847">
    <property type="entry name" value="Methyltransf_31"/>
    <property type="match status" value="1"/>
</dbReference>
<proteinExistence type="predicted"/>
<dbReference type="InterPro" id="IPR029063">
    <property type="entry name" value="SAM-dependent_MTases_sf"/>
</dbReference>
<dbReference type="CDD" id="cd02440">
    <property type="entry name" value="AdoMet_MTases"/>
    <property type="match status" value="1"/>
</dbReference>
<evidence type="ECO:0000259" key="5">
    <source>
        <dbReference type="Pfam" id="PF13847"/>
    </source>
</evidence>
<dbReference type="PANTHER" id="PTHR13610:SF11">
    <property type="entry name" value="METHYLTRANSFERASE DOMAIN-CONTAINING PROTEIN"/>
    <property type="match status" value="1"/>
</dbReference>
<evidence type="ECO:0000256" key="2">
    <source>
        <dbReference type="ARBA" id="ARBA00022679"/>
    </source>
</evidence>
<keyword evidence="1 6" id="KW-0489">Methyltransferase</keyword>
<dbReference type="AlphaFoldDB" id="A0A3S1A4A9"/>
<feature type="signal peptide" evidence="4">
    <location>
        <begin position="1"/>
        <end position="27"/>
    </location>
</feature>
<evidence type="ECO:0000313" key="7">
    <source>
        <dbReference type="Proteomes" id="UP000271624"/>
    </source>
</evidence>
<accession>A0A3S1A4A9</accession>
<dbReference type="InterPro" id="IPR025714">
    <property type="entry name" value="Methyltranfer_dom"/>
</dbReference>
<dbReference type="OrthoDB" id="281208at2"/>
<name>A0A3S1A4A9_9CYAN</name>
<dbReference type="RefSeq" id="WP_127087515.1">
    <property type="nucleotide sequence ID" value="NZ_RSCL01000058.1"/>
</dbReference>
<evidence type="ECO:0000256" key="3">
    <source>
        <dbReference type="ARBA" id="ARBA00022691"/>
    </source>
</evidence>
<evidence type="ECO:0000313" key="6">
    <source>
        <dbReference type="EMBL" id="RUS93453.1"/>
    </source>
</evidence>
<keyword evidence="2 6" id="KW-0808">Transferase</keyword>
<feature type="domain" description="Methyltransferase" evidence="5">
    <location>
        <begin position="71"/>
        <end position="184"/>
    </location>
</feature>